<accession>A0A5Q2N4J9</accession>
<reference evidence="3" key="1">
    <citation type="submission" date="2019-11" db="EMBL/GenBank/DDBJ databases">
        <title>Genome sequence of Heliorestis convoluta strain HH, an alkaliphilic and minimalistic phototrophic bacterium from a soda lake in Egypt.</title>
        <authorList>
            <person name="Dewey E.D."/>
            <person name="Stokes L.M."/>
            <person name="Burchell B.M."/>
            <person name="Shaffer K.N."/>
            <person name="Huntington A.M."/>
            <person name="Baker J.M."/>
            <person name="Nadendla S."/>
            <person name="Giglio M.G."/>
            <person name="Touchman J.W."/>
            <person name="Blankenship R.E."/>
            <person name="Madigan M.T."/>
            <person name="Sattley W.M."/>
        </authorList>
    </citation>
    <scope>NUCLEOTIDE SEQUENCE [LARGE SCALE GENOMIC DNA]</scope>
    <source>
        <strain evidence="3">HH</strain>
    </source>
</reference>
<protein>
    <recommendedName>
        <fullName evidence="1">DUF4351 domain-containing protein</fullName>
    </recommendedName>
</protein>
<dbReference type="AlphaFoldDB" id="A0A5Q2N4J9"/>
<evidence type="ECO:0000313" key="2">
    <source>
        <dbReference type="EMBL" id="QGG48853.1"/>
    </source>
</evidence>
<dbReference type="EMBL" id="CP045875">
    <property type="protein sequence ID" value="QGG48853.1"/>
    <property type="molecule type" value="Genomic_DNA"/>
</dbReference>
<dbReference type="OrthoDB" id="1730086at2"/>
<dbReference type="Proteomes" id="UP000366051">
    <property type="component" value="Chromosome"/>
</dbReference>
<name>A0A5Q2N4J9_9FIRM</name>
<sequence length="78" mass="9242">MINLEESSIYRLIIKKGEERGKRKALTEMLIQQLTAKFGKLSPDYSERIKEQELETLQVLVAKIFEFNKPEDLEEYLH</sequence>
<dbReference type="InterPro" id="IPR025587">
    <property type="entry name" value="DUF4351"/>
</dbReference>
<evidence type="ECO:0000313" key="3">
    <source>
        <dbReference type="Proteomes" id="UP000366051"/>
    </source>
</evidence>
<evidence type="ECO:0000259" key="1">
    <source>
        <dbReference type="Pfam" id="PF14261"/>
    </source>
</evidence>
<gene>
    <name evidence="2" type="ORF">FTV88_2764</name>
</gene>
<dbReference type="Pfam" id="PF14261">
    <property type="entry name" value="DUF4351"/>
    <property type="match status" value="1"/>
</dbReference>
<keyword evidence="3" id="KW-1185">Reference proteome</keyword>
<feature type="domain" description="DUF4351" evidence="1">
    <location>
        <begin position="19"/>
        <end position="77"/>
    </location>
</feature>
<dbReference type="RefSeq" id="WP_153725942.1">
    <property type="nucleotide sequence ID" value="NZ_CP045875.1"/>
</dbReference>
<proteinExistence type="predicted"/>
<organism evidence="2 3">
    <name type="scientific">Heliorestis convoluta</name>
    <dbReference type="NCBI Taxonomy" id="356322"/>
    <lineage>
        <taxon>Bacteria</taxon>
        <taxon>Bacillati</taxon>
        <taxon>Bacillota</taxon>
        <taxon>Clostridia</taxon>
        <taxon>Eubacteriales</taxon>
        <taxon>Heliobacteriaceae</taxon>
        <taxon>Heliorestis</taxon>
    </lineage>
</organism>
<dbReference type="KEGG" id="hcv:FTV88_2764"/>